<dbReference type="InterPro" id="IPR058531">
    <property type="entry name" value="Baseplate_J_M"/>
</dbReference>
<evidence type="ECO:0000313" key="5">
    <source>
        <dbReference type="Proteomes" id="UP000754750"/>
    </source>
</evidence>
<dbReference type="RefSeq" id="WP_326840727.1">
    <property type="nucleotide sequence ID" value="NZ_SVNY01000006.1"/>
</dbReference>
<comment type="similarity">
    <text evidence="1">Belongs to the Mu gp47/PBSX XkdT family.</text>
</comment>
<gene>
    <name evidence="4" type="ORF">E7512_11540</name>
</gene>
<evidence type="ECO:0000259" key="2">
    <source>
        <dbReference type="Pfam" id="PF26078"/>
    </source>
</evidence>
<dbReference type="Pfam" id="PF26079">
    <property type="entry name" value="Baseplate_J_C"/>
    <property type="match status" value="1"/>
</dbReference>
<dbReference type="InterPro" id="IPR052399">
    <property type="entry name" value="Phage_Baseplate_Assmbl_Protein"/>
</dbReference>
<name>A0A928KT54_9FIRM</name>
<dbReference type="Proteomes" id="UP000754750">
    <property type="component" value="Unassembled WGS sequence"/>
</dbReference>
<comment type="caution">
    <text evidence="4">The sequence shown here is derived from an EMBL/GenBank/DDBJ whole genome shotgun (WGS) entry which is preliminary data.</text>
</comment>
<dbReference type="PANTHER" id="PTHR37829:SF3">
    <property type="entry name" value="PROTEIN JAYE-RELATED"/>
    <property type="match status" value="1"/>
</dbReference>
<evidence type="ECO:0000256" key="1">
    <source>
        <dbReference type="ARBA" id="ARBA00038087"/>
    </source>
</evidence>
<accession>A0A928KT54</accession>
<protein>
    <submittedName>
        <fullName evidence="4">Baseplate J/gp47 family protein</fullName>
    </submittedName>
</protein>
<dbReference type="InterPro" id="IPR058530">
    <property type="entry name" value="Baseplate_J-like_C"/>
</dbReference>
<sequence>MAEAYEYEAILKQMLNRVPDDIDKREGSIIYHTLAPTAFVLAQQAYMLAYLTDLLFADTAQEEWLDRVTSDFGVDREQATRAVRQINTFDGNGEPKEIPIGSRFAVQDVSFTVTERLGAGRYKAVCDQSGIQGNAYGGGILPVDNINGLASAELVAPALIPARDQESDDDLRARFQIAVRQQPYGGNIADYKEKTLAIDGVGTVQVFGAPSMGAGRVGLIIGDEQGNTATQTLVNKVQAVMGKDGDGIAPIGHTVTVGTSVNLPVNVTAQIRLRAGAGLELVKPSVEQAIADYIGTIDFTAETLFYAKLVANILSAHESIVDVGTVTMNGASANLSLQKSFAAYQVPTIGTITVSEVTG</sequence>
<organism evidence="4 5">
    <name type="scientific">Faecalispora sporosphaeroides</name>
    <dbReference type="NCBI Taxonomy" id="1549"/>
    <lineage>
        <taxon>Bacteria</taxon>
        <taxon>Bacillati</taxon>
        <taxon>Bacillota</taxon>
        <taxon>Clostridia</taxon>
        <taxon>Eubacteriales</taxon>
        <taxon>Oscillospiraceae</taxon>
        <taxon>Faecalispora</taxon>
    </lineage>
</organism>
<dbReference type="Pfam" id="PF26078">
    <property type="entry name" value="Baseplate_J_M"/>
    <property type="match status" value="1"/>
</dbReference>
<feature type="domain" description="Baseplate J-like central" evidence="2">
    <location>
        <begin position="183"/>
        <end position="257"/>
    </location>
</feature>
<dbReference type="PANTHER" id="PTHR37829">
    <property type="entry name" value="PHAGE-LIKE ELEMENT PBSX PROTEIN XKDT"/>
    <property type="match status" value="1"/>
</dbReference>
<evidence type="ECO:0000259" key="3">
    <source>
        <dbReference type="Pfam" id="PF26079"/>
    </source>
</evidence>
<feature type="domain" description="Baseplate J-like C-terminal" evidence="3">
    <location>
        <begin position="265"/>
        <end position="355"/>
    </location>
</feature>
<dbReference type="EMBL" id="SVNY01000006">
    <property type="protein sequence ID" value="MBE6834188.1"/>
    <property type="molecule type" value="Genomic_DNA"/>
</dbReference>
<reference evidence="4" key="1">
    <citation type="submission" date="2019-04" db="EMBL/GenBank/DDBJ databases">
        <title>Evolution of Biomass-Degrading Anaerobic Consortia Revealed by Metagenomics.</title>
        <authorList>
            <person name="Peng X."/>
        </authorList>
    </citation>
    <scope>NUCLEOTIDE SEQUENCE</scope>
    <source>
        <strain evidence="4">SIG551</strain>
    </source>
</reference>
<dbReference type="AlphaFoldDB" id="A0A928KT54"/>
<evidence type="ECO:0000313" key="4">
    <source>
        <dbReference type="EMBL" id="MBE6834188.1"/>
    </source>
</evidence>
<proteinExistence type="inferred from homology"/>